<gene>
    <name evidence="1" type="ORF">EHV23_03440</name>
</gene>
<dbReference type="AlphaFoldDB" id="A0A3R8NT59"/>
<proteinExistence type="predicted"/>
<dbReference type="Proteomes" id="UP000270261">
    <property type="component" value="Unassembled WGS sequence"/>
</dbReference>
<dbReference type="RefSeq" id="WP_125094722.1">
    <property type="nucleotide sequence ID" value="NZ_RRUE01000001.1"/>
</dbReference>
<dbReference type="Pfam" id="PF11062">
    <property type="entry name" value="DUF2863"/>
    <property type="match status" value="1"/>
</dbReference>
<keyword evidence="2" id="KW-1185">Reference proteome</keyword>
<comment type="caution">
    <text evidence="1">The sequence shown here is derived from an EMBL/GenBank/DDBJ whole genome shotgun (WGS) entry which is preliminary data.</text>
</comment>
<sequence length="413" mass="45282">MSSKASSLSSRVRARISQALPDVESLVVGAVGLAQSGSRTEARFWEARLAQALGRLLDGGHAGAVLAALDRINQMDGTAYGALLEALEHAAEEVRIPASALRGQAAGSEPAEPLYGLMVSAPIVAWTRFSIPARVLPAPVAAELSRIWQEEVLAPGVKFQMQSWLYSLDQLPHDFSDMRKLTRRMATATANGSTLRADFRSMPEAPEMLADARFLLGSVVASGDQPIFRWQLPGEEQRSRQDCLDAWNTRIRPLIEPLLPGCGFESLLPDAYHANLRESDRLVRVWGVKAAVNYLVHSLDIEPTRIRASVASCGNTQVDEYRIGFSLGDSDDVVQGVVWPLLGPESDADDPSPVQQIRRTLQEVGVNDIRVWNSLMEPEFCEDCASPFYPNRSGELVHVQMPEEAESVSTQFH</sequence>
<reference evidence="1 2" key="1">
    <citation type="submission" date="2018-11" db="EMBL/GenBank/DDBJ databases">
        <title>Genome sequencing of Lautropia sp. KCOM 2505 (= ChDC F240).</title>
        <authorList>
            <person name="Kook J.-K."/>
            <person name="Park S.-N."/>
            <person name="Lim Y.K."/>
        </authorList>
    </citation>
    <scope>NUCLEOTIDE SEQUENCE [LARGE SCALE GENOMIC DNA]</scope>
    <source>
        <strain evidence="1 2">KCOM 2505</strain>
    </source>
</reference>
<name>A0A3R8NT59_9BURK</name>
<dbReference type="EMBL" id="RRUE01000001">
    <property type="protein sequence ID" value="RRN45294.1"/>
    <property type="molecule type" value="Genomic_DNA"/>
</dbReference>
<evidence type="ECO:0000313" key="1">
    <source>
        <dbReference type="EMBL" id="RRN45294.1"/>
    </source>
</evidence>
<protein>
    <submittedName>
        <fullName evidence="1">DUF2863 family protein</fullName>
    </submittedName>
</protein>
<dbReference type="InterPro" id="IPR021292">
    <property type="entry name" value="DUF2863"/>
</dbReference>
<organism evidence="1 2">
    <name type="scientific">Lautropia dentalis</name>
    <dbReference type="NCBI Taxonomy" id="2490857"/>
    <lineage>
        <taxon>Bacteria</taxon>
        <taxon>Pseudomonadati</taxon>
        <taxon>Pseudomonadota</taxon>
        <taxon>Betaproteobacteria</taxon>
        <taxon>Burkholderiales</taxon>
        <taxon>Burkholderiaceae</taxon>
        <taxon>Lautropia</taxon>
    </lineage>
</organism>
<accession>A0A3R8NT59</accession>
<dbReference type="OrthoDB" id="5291868at2"/>
<evidence type="ECO:0000313" key="2">
    <source>
        <dbReference type="Proteomes" id="UP000270261"/>
    </source>
</evidence>